<evidence type="ECO:0000256" key="7">
    <source>
        <dbReference type="ARBA" id="ARBA00023163"/>
    </source>
</evidence>
<feature type="region of interest" description="Disordered" evidence="10">
    <location>
        <begin position="264"/>
        <end position="290"/>
    </location>
</feature>
<dbReference type="AlphaFoldDB" id="A0A9D4BSD8"/>
<dbReference type="FunFam" id="3.30.160.60:FF:000446">
    <property type="entry name" value="Zinc finger protein"/>
    <property type="match status" value="1"/>
</dbReference>
<feature type="region of interest" description="Disordered" evidence="10">
    <location>
        <begin position="559"/>
        <end position="614"/>
    </location>
</feature>
<keyword evidence="2" id="KW-0479">Metal-binding</keyword>
<organism evidence="12 13">
    <name type="scientific">Dreissena polymorpha</name>
    <name type="common">Zebra mussel</name>
    <name type="synonym">Mytilus polymorpha</name>
    <dbReference type="NCBI Taxonomy" id="45954"/>
    <lineage>
        <taxon>Eukaryota</taxon>
        <taxon>Metazoa</taxon>
        <taxon>Spiralia</taxon>
        <taxon>Lophotrochozoa</taxon>
        <taxon>Mollusca</taxon>
        <taxon>Bivalvia</taxon>
        <taxon>Autobranchia</taxon>
        <taxon>Heteroconchia</taxon>
        <taxon>Euheterodonta</taxon>
        <taxon>Imparidentia</taxon>
        <taxon>Neoheterodontei</taxon>
        <taxon>Myida</taxon>
        <taxon>Dreissenoidea</taxon>
        <taxon>Dreissenidae</taxon>
        <taxon>Dreissena</taxon>
    </lineage>
</organism>
<name>A0A9D4BSD8_DREPO</name>
<feature type="domain" description="C2H2-type" evidence="11">
    <location>
        <begin position="412"/>
        <end position="440"/>
    </location>
</feature>
<feature type="domain" description="C2H2-type" evidence="11">
    <location>
        <begin position="470"/>
        <end position="497"/>
    </location>
</feature>
<evidence type="ECO:0000259" key="11">
    <source>
        <dbReference type="PROSITE" id="PS50157"/>
    </source>
</evidence>
<evidence type="ECO:0000256" key="9">
    <source>
        <dbReference type="PROSITE-ProRule" id="PRU00042"/>
    </source>
</evidence>
<keyword evidence="6" id="KW-0805">Transcription regulation</keyword>
<evidence type="ECO:0000256" key="5">
    <source>
        <dbReference type="ARBA" id="ARBA00022833"/>
    </source>
</evidence>
<dbReference type="OrthoDB" id="6077919at2759"/>
<feature type="compositionally biased region" description="Basic residues" evidence="10">
    <location>
        <begin position="143"/>
        <end position="158"/>
    </location>
</feature>
<feature type="domain" description="C2H2-type" evidence="11">
    <location>
        <begin position="167"/>
        <end position="192"/>
    </location>
</feature>
<dbReference type="Gene3D" id="3.30.160.60">
    <property type="entry name" value="Classic Zinc Finger"/>
    <property type="match status" value="8"/>
</dbReference>
<evidence type="ECO:0000256" key="6">
    <source>
        <dbReference type="ARBA" id="ARBA00023015"/>
    </source>
</evidence>
<dbReference type="InterPro" id="IPR013087">
    <property type="entry name" value="Znf_C2H2_type"/>
</dbReference>
<keyword evidence="5" id="KW-0862">Zinc</keyword>
<gene>
    <name evidence="12" type="ORF">DPMN_065860</name>
</gene>
<evidence type="ECO:0000256" key="3">
    <source>
        <dbReference type="ARBA" id="ARBA00022737"/>
    </source>
</evidence>
<dbReference type="Proteomes" id="UP000828390">
    <property type="component" value="Unassembled WGS sequence"/>
</dbReference>
<keyword evidence="4 9" id="KW-0863">Zinc-finger</keyword>
<dbReference type="InterPro" id="IPR036236">
    <property type="entry name" value="Znf_C2H2_sf"/>
</dbReference>
<dbReference type="GO" id="GO:0008270">
    <property type="term" value="F:zinc ion binding"/>
    <property type="evidence" value="ECO:0007669"/>
    <property type="project" value="UniProtKB-KW"/>
</dbReference>
<keyword evidence="3" id="KW-0677">Repeat</keyword>
<feature type="domain" description="C2H2-type" evidence="11">
    <location>
        <begin position="500"/>
        <end position="527"/>
    </location>
</feature>
<dbReference type="PANTHER" id="PTHR47772">
    <property type="entry name" value="ZINC FINGER PROTEIN 200"/>
    <property type="match status" value="1"/>
</dbReference>
<dbReference type="Pfam" id="PF00096">
    <property type="entry name" value="zf-C2H2"/>
    <property type="match status" value="6"/>
</dbReference>
<dbReference type="PANTHER" id="PTHR47772:SF12">
    <property type="entry name" value="RB-ASSOCIATED KRAB ZINC FINGER-RELATED"/>
    <property type="match status" value="1"/>
</dbReference>
<evidence type="ECO:0000313" key="13">
    <source>
        <dbReference type="Proteomes" id="UP000828390"/>
    </source>
</evidence>
<evidence type="ECO:0000256" key="2">
    <source>
        <dbReference type="ARBA" id="ARBA00022723"/>
    </source>
</evidence>
<dbReference type="PROSITE" id="PS00028">
    <property type="entry name" value="ZINC_FINGER_C2H2_1"/>
    <property type="match status" value="8"/>
</dbReference>
<accession>A0A9D4BSD8</accession>
<dbReference type="Pfam" id="PF12874">
    <property type="entry name" value="zf-met"/>
    <property type="match status" value="1"/>
</dbReference>
<dbReference type="InterPro" id="IPR050636">
    <property type="entry name" value="C2H2-ZF_domain-containing"/>
</dbReference>
<dbReference type="EMBL" id="JAIWYP010000014">
    <property type="protein sequence ID" value="KAH3706474.1"/>
    <property type="molecule type" value="Genomic_DNA"/>
</dbReference>
<dbReference type="GO" id="GO:0005634">
    <property type="term" value="C:nucleus"/>
    <property type="evidence" value="ECO:0007669"/>
    <property type="project" value="UniProtKB-SubCell"/>
</dbReference>
<feature type="domain" description="C2H2-type" evidence="11">
    <location>
        <begin position="380"/>
        <end position="408"/>
    </location>
</feature>
<feature type="domain" description="C2H2-type" evidence="11">
    <location>
        <begin position="295"/>
        <end position="319"/>
    </location>
</feature>
<evidence type="ECO:0000256" key="10">
    <source>
        <dbReference type="SAM" id="MobiDB-lite"/>
    </source>
</evidence>
<dbReference type="SUPFAM" id="SSF57667">
    <property type="entry name" value="beta-beta-alpha zinc fingers"/>
    <property type="match status" value="6"/>
</dbReference>
<keyword evidence="8" id="KW-0539">Nucleus</keyword>
<keyword evidence="7" id="KW-0804">Transcription</keyword>
<reference evidence="12" key="2">
    <citation type="submission" date="2020-11" db="EMBL/GenBank/DDBJ databases">
        <authorList>
            <person name="McCartney M.A."/>
            <person name="Auch B."/>
            <person name="Kono T."/>
            <person name="Mallez S."/>
            <person name="Becker A."/>
            <person name="Gohl D.M."/>
            <person name="Silverstein K.A.T."/>
            <person name="Koren S."/>
            <person name="Bechman K.B."/>
            <person name="Herman A."/>
            <person name="Abrahante J.E."/>
            <person name="Garbe J."/>
        </authorList>
    </citation>
    <scope>NUCLEOTIDE SEQUENCE</scope>
    <source>
        <strain evidence="12">Duluth1</strain>
        <tissue evidence="12">Whole animal</tissue>
    </source>
</reference>
<dbReference type="PROSITE" id="PS50157">
    <property type="entry name" value="ZINC_FINGER_C2H2_2"/>
    <property type="match status" value="11"/>
</dbReference>
<evidence type="ECO:0000256" key="1">
    <source>
        <dbReference type="ARBA" id="ARBA00004123"/>
    </source>
</evidence>
<feature type="region of interest" description="Disordered" evidence="10">
    <location>
        <begin position="140"/>
        <end position="161"/>
    </location>
</feature>
<comment type="subcellular location">
    <subcellularLocation>
        <location evidence="1">Nucleus</location>
    </subcellularLocation>
</comment>
<comment type="caution">
    <text evidence="12">The sequence shown here is derived from an EMBL/GenBank/DDBJ whole genome shotgun (WGS) entry which is preliminary data.</text>
</comment>
<feature type="domain" description="C2H2-type" evidence="11">
    <location>
        <begin position="323"/>
        <end position="351"/>
    </location>
</feature>
<feature type="domain" description="C2H2-type" evidence="11">
    <location>
        <begin position="528"/>
        <end position="556"/>
    </location>
</feature>
<proteinExistence type="predicted"/>
<keyword evidence="13" id="KW-1185">Reference proteome</keyword>
<protein>
    <recommendedName>
        <fullName evidence="11">C2H2-type domain-containing protein</fullName>
    </recommendedName>
</protein>
<reference evidence="12" key="1">
    <citation type="journal article" date="2019" name="bioRxiv">
        <title>The Genome of the Zebra Mussel, Dreissena polymorpha: A Resource for Invasive Species Research.</title>
        <authorList>
            <person name="McCartney M.A."/>
            <person name="Auch B."/>
            <person name="Kono T."/>
            <person name="Mallez S."/>
            <person name="Zhang Y."/>
            <person name="Obille A."/>
            <person name="Becker A."/>
            <person name="Abrahante J.E."/>
            <person name="Garbe J."/>
            <person name="Badalamenti J.P."/>
            <person name="Herman A."/>
            <person name="Mangelson H."/>
            <person name="Liachko I."/>
            <person name="Sullivan S."/>
            <person name="Sone E.D."/>
            <person name="Koren S."/>
            <person name="Silverstein K.A.T."/>
            <person name="Beckman K.B."/>
            <person name="Gohl D.M."/>
        </authorList>
    </citation>
    <scope>NUCLEOTIDE SEQUENCE</scope>
    <source>
        <strain evidence="12">Duluth1</strain>
        <tissue evidence="12">Whole animal</tissue>
    </source>
</reference>
<feature type="compositionally biased region" description="Polar residues" evidence="10">
    <location>
        <begin position="266"/>
        <end position="283"/>
    </location>
</feature>
<feature type="domain" description="C2H2-type" evidence="11">
    <location>
        <begin position="441"/>
        <end position="469"/>
    </location>
</feature>
<dbReference type="SMART" id="SM00355">
    <property type="entry name" value="ZnF_C2H2"/>
    <property type="match status" value="11"/>
</dbReference>
<feature type="domain" description="C2H2-type" evidence="11">
    <location>
        <begin position="195"/>
        <end position="223"/>
    </location>
</feature>
<evidence type="ECO:0000256" key="4">
    <source>
        <dbReference type="ARBA" id="ARBA00022771"/>
    </source>
</evidence>
<evidence type="ECO:0000313" key="12">
    <source>
        <dbReference type="EMBL" id="KAH3706474.1"/>
    </source>
</evidence>
<sequence length="614" mass="70926">MQPPEMMEKYLLTVLVTLEQESAIRYLFTQQGWEFLKLGESEQTAEEEGPVHVECPLPGNNTLVIKQESQEREESAFTKIVPRPKAVELSHQDSTDKGTEIKEEKVDYNMDCDTDVDEFYSEESQDNCLNTLIFKKVKAEKPKGKKPKQLKKSPQKTKSKSDVLGKHTCFDCNKQFSSESNLKVHKARNNGKCFLNCEYCGKKFIKPSKMNIHIRGVHKKEFADKLRTKGHNTKSKDILKTENDEYNMDTDTDVDDNLRLEGDANDIQNTNHSSDLHNGSMTKTPRVKKERPKLYTCSECARSFTSENNLLAHKAKNNGLCYFTCEYCQKKFYKRSKMNTHIQTIHTKNLPFICEICGRGAVSAEKLKVHMRIHTGEKPCICEQCGRGYRSLGELTTHRKYQHIWKENDVKFMCKICNTDYRSKPYLAYHMKVTHAEGREHKCSLCEKSFKASDHLRYHMKFTHSERPQYQCKECDKAFKAPAALRKHALQHKAHREKTFFCSMCDKSFFEKVRLKQHEYVHLGLKPYKCNFCSYSCAFNGNLCKHKKSVHPLEWKAAKEEKKDVSSAQKNSKSKTLDNGQEDEVASGEASNDDDKKEMSVNNHLDSDVSMPVN</sequence>
<feature type="domain" description="C2H2-type" evidence="11">
    <location>
        <begin position="352"/>
        <end position="379"/>
    </location>
</feature>
<evidence type="ECO:0000256" key="8">
    <source>
        <dbReference type="ARBA" id="ARBA00023242"/>
    </source>
</evidence>